<evidence type="ECO:0000313" key="1">
    <source>
        <dbReference type="EMBL" id="QHT97500.1"/>
    </source>
</evidence>
<reference evidence="1" key="1">
    <citation type="journal article" date="2020" name="Nature">
        <title>Giant virus diversity and host interactions through global metagenomics.</title>
        <authorList>
            <person name="Schulz F."/>
            <person name="Roux S."/>
            <person name="Paez-Espino D."/>
            <person name="Jungbluth S."/>
            <person name="Walsh D.A."/>
            <person name="Denef V.J."/>
            <person name="McMahon K.D."/>
            <person name="Konstantinidis K.T."/>
            <person name="Eloe-Fadrosh E.A."/>
            <person name="Kyrpides N.C."/>
            <person name="Woyke T."/>
        </authorList>
    </citation>
    <scope>NUCLEOTIDE SEQUENCE</scope>
    <source>
        <strain evidence="1">GVMAG-M-3300025138-11</strain>
    </source>
</reference>
<accession>A0A6C0IY70</accession>
<sequence length="147" mass="17549">MNYNKTKNWQCNNLKQNNINKKIIDRHFGNLHQHTKKNIIDYRIDNRICHNYTNNNSHLDVNFNEVKINGEFFPGNKNPIDFFKLIDNDSDIKNLGIYNSYCKKNRSQVKSRAPIVTKITKNPIKCNLFNQSNMWNNTSKRRYIINK</sequence>
<name>A0A6C0IY70_9ZZZZ</name>
<proteinExistence type="predicted"/>
<organism evidence="1">
    <name type="scientific">viral metagenome</name>
    <dbReference type="NCBI Taxonomy" id="1070528"/>
    <lineage>
        <taxon>unclassified sequences</taxon>
        <taxon>metagenomes</taxon>
        <taxon>organismal metagenomes</taxon>
    </lineage>
</organism>
<protein>
    <submittedName>
        <fullName evidence="1">Uncharacterized protein</fullName>
    </submittedName>
</protein>
<dbReference type="EMBL" id="MN740278">
    <property type="protein sequence ID" value="QHT97500.1"/>
    <property type="molecule type" value="Genomic_DNA"/>
</dbReference>
<dbReference type="AlphaFoldDB" id="A0A6C0IY70"/>